<evidence type="ECO:0000313" key="1">
    <source>
        <dbReference type="EMBL" id="MFC5730904.1"/>
    </source>
</evidence>
<sequence>MRRRLRRDSTVLGRAAAGGSRRLLEVLAVLARLHQLAVLLGAGDAVTTLSHRLDLRHGVPYSPEPWE</sequence>
<proteinExistence type="predicted"/>
<dbReference type="EMBL" id="JBHSNS010000011">
    <property type="protein sequence ID" value="MFC5730904.1"/>
    <property type="molecule type" value="Genomic_DNA"/>
</dbReference>
<keyword evidence="2" id="KW-1185">Reference proteome</keyword>
<gene>
    <name evidence="1" type="ORF">ACFPQB_18430</name>
</gene>
<accession>A0ABW0ZIW2</accession>
<organism evidence="1 2">
    <name type="scientific">Nocardioides vastitatis</name>
    <dbReference type="NCBI Taxonomy" id="2568655"/>
    <lineage>
        <taxon>Bacteria</taxon>
        <taxon>Bacillati</taxon>
        <taxon>Actinomycetota</taxon>
        <taxon>Actinomycetes</taxon>
        <taxon>Propionibacteriales</taxon>
        <taxon>Nocardioidaceae</taxon>
        <taxon>Nocardioides</taxon>
    </lineage>
</organism>
<reference evidence="2" key="1">
    <citation type="journal article" date="2019" name="Int. J. Syst. Evol. Microbiol.">
        <title>The Global Catalogue of Microorganisms (GCM) 10K type strain sequencing project: providing services to taxonomists for standard genome sequencing and annotation.</title>
        <authorList>
            <consortium name="The Broad Institute Genomics Platform"/>
            <consortium name="The Broad Institute Genome Sequencing Center for Infectious Disease"/>
            <person name="Wu L."/>
            <person name="Ma J."/>
        </authorList>
    </citation>
    <scope>NUCLEOTIDE SEQUENCE [LARGE SCALE GENOMIC DNA]</scope>
    <source>
        <strain evidence="2">YIM 94188</strain>
    </source>
</reference>
<name>A0ABW0ZIW2_9ACTN</name>
<protein>
    <submittedName>
        <fullName evidence="1">Uncharacterized protein</fullName>
    </submittedName>
</protein>
<dbReference type="Proteomes" id="UP001596072">
    <property type="component" value="Unassembled WGS sequence"/>
</dbReference>
<dbReference type="RefSeq" id="WP_136432185.1">
    <property type="nucleotide sequence ID" value="NZ_JBHSNS010000011.1"/>
</dbReference>
<evidence type="ECO:0000313" key="2">
    <source>
        <dbReference type="Proteomes" id="UP001596072"/>
    </source>
</evidence>
<comment type="caution">
    <text evidence="1">The sequence shown here is derived from an EMBL/GenBank/DDBJ whole genome shotgun (WGS) entry which is preliminary data.</text>
</comment>